<dbReference type="GO" id="GO:0016020">
    <property type="term" value="C:membrane"/>
    <property type="evidence" value="ECO:0007669"/>
    <property type="project" value="UniProtKB-SubCell"/>
</dbReference>
<dbReference type="PANTHER" id="PTHR34975">
    <property type="entry name" value="SPORE GERMINATION PROTEIN A2"/>
    <property type="match status" value="1"/>
</dbReference>
<organism evidence="9 10">
    <name type="scientific">Psychrobacillus lasiicapitis</name>
    <dbReference type="NCBI Taxonomy" id="1636719"/>
    <lineage>
        <taxon>Bacteria</taxon>
        <taxon>Bacillati</taxon>
        <taxon>Bacillota</taxon>
        <taxon>Bacilli</taxon>
        <taxon>Bacillales</taxon>
        <taxon>Bacillaceae</taxon>
        <taxon>Psychrobacillus</taxon>
    </lineage>
</organism>
<proteinExistence type="inferred from homology"/>
<evidence type="ECO:0000256" key="6">
    <source>
        <dbReference type="ARBA" id="ARBA00022989"/>
    </source>
</evidence>
<keyword evidence="4" id="KW-0309">Germination</keyword>
<sequence length="364" mass="41971">MSRFLYYLIFLTMISNIVASVPKILLFESKTGAIPSMFAAVIIGTIFVFILVKLFNAFPGKSFPDMLKQYTPKWFAYPVLFYLFLCWFGAGLITLITYVFLFITFFAPETSIVITTLAFVLVISFGILMKSRSMLYMAEIVLVLFVPLIFFLLIKFYVNPKLDWDFIKIAMMHINHVPSYWAFGAALYIFMGIADLVIFNELFTKKHKMGWKQVLVIGLSGAAILFTTFFVPIGYNGVEQIAELTFPWISTSDSIRMKYGLIERVIFIFILAFLGIAFVSLLLHWHVALKLLESIFQFKRLKWKDKMLAPYIFVVIFGIISLVLTRKLTQYQLFSLSNYFFGSIPIFFVVLISSLVLVKRRAKL</sequence>
<evidence type="ECO:0000256" key="3">
    <source>
        <dbReference type="ARBA" id="ARBA00022448"/>
    </source>
</evidence>
<dbReference type="GO" id="GO:0009847">
    <property type="term" value="P:spore germination"/>
    <property type="evidence" value="ECO:0007669"/>
    <property type="project" value="InterPro"/>
</dbReference>
<dbReference type="InterPro" id="IPR004761">
    <property type="entry name" value="Spore_GerAB"/>
</dbReference>
<feature type="transmembrane region" description="Helical" evidence="8">
    <location>
        <begin position="308"/>
        <end position="324"/>
    </location>
</feature>
<feature type="transmembrane region" description="Helical" evidence="8">
    <location>
        <begin position="136"/>
        <end position="158"/>
    </location>
</feature>
<feature type="transmembrane region" description="Helical" evidence="8">
    <location>
        <begin position="214"/>
        <end position="235"/>
    </location>
</feature>
<reference evidence="9 10" key="1">
    <citation type="submission" date="2019-05" db="EMBL/GenBank/DDBJ databases">
        <title>Psychrobacillus vulpis sp. nov., a new species isolated from feces of a red fox that inhabits in The Tablas de Daimiel Natural Park, Albacete, Spain.</title>
        <authorList>
            <person name="Rodriguez M."/>
            <person name="Reina J.C."/>
            <person name="Bejar V."/>
            <person name="Llamas I."/>
        </authorList>
    </citation>
    <scope>NUCLEOTIDE SEQUENCE [LARGE SCALE GENOMIC DNA]</scope>
    <source>
        <strain evidence="9 10">NEAU-3TGS17</strain>
    </source>
</reference>
<protein>
    <submittedName>
        <fullName evidence="9">MFS transporter permease</fullName>
    </submittedName>
</protein>
<evidence type="ECO:0000256" key="5">
    <source>
        <dbReference type="ARBA" id="ARBA00022692"/>
    </source>
</evidence>
<dbReference type="AlphaFoldDB" id="A0A544TAT5"/>
<accession>A0A544TAT5</accession>
<dbReference type="EMBL" id="VDGH01000004">
    <property type="protein sequence ID" value="TQR14582.1"/>
    <property type="molecule type" value="Genomic_DNA"/>
</dbReference>
<keyword evidence="7 8" id="KW-0472">Membrane</keyword>
<comment type="caution">
    <text evidence="9">The sequence shown here is derived from an EMBL/GenBank/DDBJ whole genome shotgun (WGS) entry which is preliminary data.</text>
</comment>
<evidence type="ECO:0000256" key="8">
    <source>
        <dbReference type="SAM" id="Phobius"/>
    </source>
</evidence>
<evidence type="ECO:0000256" key="7">
    <source>
        <dbReference type="ARBA" id="ARBA00023136"/>
    </source>
</evidence>
<dbReference type="Proteomes" id="UP000317316">
    <property type="component" value="Unassembled WGS sequence"/>
</dbReference>
<evidence type="ECO:0000313" key="10">
    <source>
        <dbReference type="Proteomes" id="UP000317316"/>
    </source>
</evidence>
<dbReference type="PANTHER" id="PTHR34975:SF2">
    <property type="entry name" value="SPORE GERMINATION PROTEIN A2"/>
    <property type="match status" value="1"/>
</dbReference>
<dbReference type="RefSeq" id="WP_142538563.1">
    <property type="nucleotide sequence ID" value="NZ_BMIE01000003.1"/>
</dbReference>
<keyword evidence="6 8" id="KW-1133">Transmembrane helix</keyword>
<feature type="transmembrane region" description="Helical" evidence="8">
    <location>
        <begin position="336"/>
        <end position="358"/>
    </location>
</feature>
<feature type="transmembrane region" description="Helical" evidence="8">
    <location>
        <begin position="178"/>
        <end position="202"/>
    </location>
</feature>
<feature type="transmembrane region" description="Helical" evidence="8">
    <location>
        <begin position="79"/>
        <end position="106"/>
    </location>
</feature>
<evidence type="ECO:0000256" key="1">
    <source>
        <dbReference type="ARBA" id="ARBA00004141"/>
    </source>
</evidence>
<evidence type="ECO:0000256" key="2">
    <source>
        <dbReference type="ARBA" id="ARBA00007998"/>
    </source>
</evidence>
<gene>
    <name evidence="9" type="ORF">FG382_09035</name>
</gene>
<dbReference type="OrthoDB" id="2930450at2"/>
<keyword evidence="5 8" id="KW-0812">Transmembrane</keyword>
<dbReference type="Pfam" id="PF03845">
    <property type="entry name" value="Spore_permease"/>
    <property type="match status" value="1"/>
</dbReference>
<feature type="transmembrane region" description="Helical" evidence="8">
    <location>
        <begin position="37"/>
        <end position="58"/>
    </location>
</feature>
<name>A0A544TAT5_9BACI</name>
<comment type="similarity">
    <text evidence="2">Belongs to the amino acid-polyamine-organocation (APC) superfamily. Spore germination protein (SGP) (TC 2.A.3.9) family.</text>
</comment>
<feature type="transmembrane region" description="Helical" evidence="8">
    <location>
        <begin position="112"/>
        <end position="129"/>
    </location>
</feature>
<comment type="subcellular location">
    <subcellularLocation>
        <location evidence="1">Membrane</location>
        <topology evidence="1">Multi-pass membrane protein</topology>
    </subcellularLocation>
</comment>
<feature type="transmembrane region" description="Helical" evidence="8">
    <location>
        <begin position="265"/>
        <end position="287"/>
    </location>
</feature>
<feature type="transmembrane region" description="Helical" evidence="8">
    <location>
        <begin position="5"/>
        <end position="25"/>
    </location>
</feature>
<evidence type="ECO:0000313" key="9">
    <source>
        <dbReference type="EMBL" id="TQR14582.1"/>
    </source>
</evidence>
<keyword evidence="10" id="KW-1185">Reference proteome</keyword>
<keyword evidence="3" id="KW-0813">Transport</keyword>
<evidence type="ECO:0000256" key="4">
    <source>
        <dbReference type="ARBA" id="ARBA00022544"/>
    </source>
</evidence>